<accession>A0A437AI34</accession>
<organism evidence="6 7">
    <name type="scientific">Tubulinosema ratisbonensis</name>
    <dbReference type="NCBI Taxonomy" id="291195"/>
    <lineage>
        <taxon>Eukaryota</taxon>
        <taxon>Fungi</taxon>
        <taxon>Fungi incertae sedis</taxon>
        <taxon>Microsporidia</taxon>
        <taxon>Tubulinosematoidea</taxon>
        <taxon>Tubulinosematidae</taxon>
        <taxon>Tubulinosema</taxon>
    </lineage>
</organism>
<comment type="caution">
    <text evidence="6">The sequence shown here is derived from an EMBL/GenBank/DDBJ whole genome shotgun (WGS) entry which is preliminary data.</text>
</comment>
<dbReference type="AlphaFoldDB" id="A0A437AI34"/>
<dbReference type="PANTHER" id="PTHR10871">
    <property type="entry name" value="30S RIBOSOMAL PROTEIN S13/40S RIBOSOMAL PROTEIN S18"/>
    <property type="match status" value="1"/>
</dbReference>
<dbReference type="GO" id="GO:0015935">
    <property type="term" value="C:small ribosomal subunit"/>
    <property type="evidence" value="ECO:0007669"/>
    <property type="project" value="TreeGrafter"/>
</dbReference>
<keyword evidence="7" id="KW-1185">Reference proteome</keyword>
<dbReference type="PIRSF" id="PIRSF002134">
    <property type="entry name" value="Ribosomal_S13"/>
    <property type="match status" value="1"/>
</dbReference>
<dbReference type="SUPFAM" id="SSF46946">
    <property type="entry name" value="S13-like H2TH domain"/>
    <property type="match status" value="1"/>
</dbReference>
<dbReference type="GO" id="GO:0003723">
    <property type="term" value="F:RNA binding"/>
    <property type="evidence" value="ECO:0007669"/>
    <property type="project" value="InterPro"/>
</dbReference>
<keyword evidence="3 4" id="KW-0687">Ribonucleoprotein</keyword>
<dbReference type="HAMAP" id="MF_01315">
    <property type="entry name" value="Ribosomal_uS13"/>
    <property type="match status" value="1"/>
</dbReference>
<feature type="region of interest" description="Disordered" evidence="5">
    <location>
        <begin position="135"/>
        <end position="154"/>
    </location>
</feature>
<evidence type="ECO:0000313" key="6">
    <source>
        <dbReference type="EMBL" id="RVD90737.1"/>
    </source>
</evidence>
<dbReference type="GO" id="GO:0006412">
    <property type="term" value="P:translation"/>
    <property type="evidence" value="ECO:0007669"/>
    <property type="project" value="InterPro"/>
</dbReference>
<keyword evidence="2 4" id="KW-0689">Ribosomal protein</keyword>
<gene>
    <name evidence="6" type="ORF">TUBRATIS_28380</name>
</gene>
<dbReference type="PROSITE" id="PS50159">
    <property type="entry name" value="RIBOSOMAL_S13_2"/>
    <property type="match status" value="1"/>
</dbReference>
<dbReference type="PANTHER" id="PTHR10871:SF3">
    <property type="entry name" value="SMALL RIBOSOMAL SUBUNIT PROTEIN US13"/>
    <property type="match status" value="1"/>
</dbReference>
<proteinExistence type="inferred from homology"/>
<evidence type="ECO:0000256" key="5">
    <source>
        <dbReference type="SAM" id="MobiDB-lite"/>
    </source>
</evidence>
<evidence type="ECO:0000256" key="4">
    <source>
        <dbReference type="RuleBase" id="RU003830"/>
    </source>
</evidence>
<dbReference type="Gene3D" id="4.10.910.10">
    <property type="entry name" value="30s ribosomal protein s13, domain 2"/>
    <property type="match status" value="1"/>
</dbReference>
<protein>
    <submittedName>
        <fullName evidence="6">40S ribosomal protein S18</fullName>
    </submittedName>
</protein>
<evidence type="ECO:0000256" key="1">
    <source>
        <dbReference type="ARBA" id="ARBA00008080"/>
    </source>
</evidence>
<evidence type="ECO:0000313" key="7">
    <source>
        <dbReference type="Proteomes" id="UP000282876"/>
    </source>
</evidence>
<evidence type="ECO:0000256" key="2">
    <source>
        <dbReference type="ARBA" id="ARBA00022980"/>
    </source>
</evidence>
<dbReference type="STRING" id="291195.A0A437AI34"/>
<reference evidence="6 7" key="1">
    <citation type="submission" date="2018-10" db="EMBL/GenBank/DDBJ databases">
        <title>Draft genome sequence of the microsporidian Tubulinosema ratisbonensis.</title>
        <authorList>
            <person name="Polonais V."/>
            <person name="Peyretaillade E."/>
            <person name="Niehus S."/>
            <person name="Wawrzyniak I."/>
            <person name="Franchet A."/>
            <person name="Gaspin C."/>
            <person name="Reichstadt M."/>
            <person name="Belser C."/>
            <person name="Labadie K."/>
            <person name="Delbac F."/>
            <person name="Ferrandon D."/>
        </authorList>
    </citation>
    <scope>NUCLEOTIDE SEQUENCE [LARGE SCALE GENOMIC DNA]</scope>
    <source>
        <strain evidence="6 7">Franzen</strain>
    </source>
</reference>
<dbReference type="Proteomes" id="UP000282876">
    <property type="component" value="Unassembled WGS sequence"/>
</dbReference>
<sequence length="154" mass="17090">MAQPKNVPTSIQHIIRMFNTNVDGNRRVAAALTQIRGMGKRISDAIVKRSGIDPSKRAGELSQEELDLLTECIANPKKLNLPDWMFNRRNDPVDGTTSHLVGTQIDAVFRLQLEKGKKIGLVRAYRLMNGLKVRGQKTKSNGRGGKTVGVSRKK</sequence>
<dbReference type="GO" id="GO:0005829">
    <property type="term" value="C:cytosol"/>
    <property type="evidence" value="ECO:0007669"/>
    <property type="project" value="TreeGrafter"/>
</dbReference>
<dbReference type="OrthoDB" id="1702480at2759"/>
<dbReference type="InterPro" id="IPR010979">
    <property type="entry name" value="Ribosomal_uS13-like_H2TH"/>
</dbReference>
<dbReference type="InterPro" id="IPR001892">
    <property type="entry name" value="Ribosomal_uS13"/>
</dbReference>
<dbReference type="Gene3D" id="1.10.8.50">
    <property type="match status" value="1"/>
</dbReference>
<name>A0A437AI34_9MICR</name>
<dbReference type="InterPro" id="IPR027437">
    <property type="entry name" value="Rbsml_uS13_C"/>
</dbReference>
<evidence type="ECO:0000256" key="3">
    <source>
        <dbReference type="ARBA" id="ARBA00023274"/>
    </source>
</evidence>
<dbReference type="FunFam" id="1.10.8.50:FF:000001">
    <property type="entry name" value="30S ribosomal protein S13"/>
    <property type="match status" value="1"/>
</dbReference>
<dbReference type="GO" id="GO:0003735">
    <property type="term" value="F:structural constituent of ribosome"/>
    <property type="evidence" value="ECO:0007669"/>
    <property type="project" value="InterPro"/>
</dbReference>
<dbReference type="Pfam" id="PF00416">
    <property type="entry name" value="Ribosomal_S13"/>
    <property type="match status" value="1"/>
</dbReference>
<dbReference type="EMBL" id="RCSS01000793">
    <property type="protein sequence ID" value="RVD90737.1"/>
    <property type="molecule type" value="Genomic_DNA"/>
</dbReference>
<dbReference type="VEuPathDB" id="MicrosporidiaDB:TUBRATIS_28380"/>
<comment type="similarity">
    <text evidence="1 4">Belongs to the universal ribosomal protein uS13 family.</text>
</comment>